<dbReference type="Proteomes" id="UP000798662">
    <property type="component" value="Chromosome 3"/>
</dbReference>
<sequence length="510" mass="54126">MTGPSRPNGMAEPLGEPRGNHDISYGSIDNAAGGASAFTRRRSSHAVPSRMPSTTWRSAREGNLDRGDALTPTNSIRRRESAVSDSALGVYGASVERKVDLQLHERHAGMVEALEGYNSPMNVLLVFVPLGVAAALLKWSQTLVFVFNFLGVIPLAMILGRATEDIAAHTNQTIGGLINATFGNAVELILSFSALKQGKLDVIRNTLVGSVLSNLLLVLGASFFFGGLVYPEQEVLAAVAEANGDLLSFSMFGFVLPAIFSLALVSNTTMDETKREVVEARFSLFTAIVLLSMYILYLVFQLYTHADLYAEVEEEAAAPDPRDPEAGGNAPSGPIGGAGSALPPPVESDDSPVSEAVASLPVASVILVSAVVVVSICSEFVVGSIEGFSRSVGLGESFIALVLLPIIGNAVEHWAAVVTAIKDKMDLSIGIACGSSVQIALFAAPVMVIVSWFTGEARLTLNFHLFETVCLVMSVQVVTMTMRDSRTNWLEGAVLLCCYLIIASAFFFMG</sequence>
<name>A0ACC3CF92_PYRYE</name>
<reference evidence="1" key="1">
    <citation type="submission" date="2019-11" db="EMBL/GenBank/DDBJ databases">
        <title>Nori genome reveals adaptations in red seaweeds to the harsh intertidal environment.</title>
        <authorList>
            <person name="Wang D."/>
            <person name="Mao Y."/>
        </authorList>
    </citation>
    <scope>NUCLEOTIDE SEQUENCE</scope>
    <source>
        <tissue evidence="1">Gametophyte</tissue>
    </source>
</reference>
<evidence type="ECO:0000313" key="2">
    <source>
        <dbReference type="Proteomes" id="UP000798662"/>
    </source>
</evidence>
<comment type="caution">
    <text evidence="1">The sequence shown here is derived from an EMBL/GenBank/DDBJ whole genome shotgun (WGS) entry which is preliminary data.</text>
</comment>
<keyword evidence="2" id="KW-1185">Reference proteome</keyword>
<accession>A0ACC3CF92</accession>
<dbReference type="EMBL" id="CM020620">
    <property type="protein sequence ID" value="KAK1868661.1"/>
    <property type="molecule type" value="Genomic_DNA"/>
</dbReference>
<gene>
    <name evidence="1" type="ORF">I4F81_011145</name>
</gene>
<proteinExistence type="predicted"/>
<organism evidence="1 2">
    <name type="scientific">Pyropia yezoensis</name>
    <name type="common">Susabi-nori</name>
    <name type="synonym">Porphyra yezoensis</name>
    <dbReference type="NCBI Taxonomy" id="2788"/>
    <lineage>
        <taxon>Eukaryota</taxon>
        <taxon>Rhodophyta</taxon>
        <taxon>Bangiophyceae</taxon>
        <taxon>Bangiales</taxon>
        <taxon>Bangiaceae</taxon>
        <taxon>Pyropia</taxon>
    </lineage>
</organism>
<protein>
    <submittedName>
        <fullName evidence="1">Uncharacterized protein</fullName>
    </submittedName>
</protein>
<evidence type="ECO:0000313" key="1">
    <source>
        <dbReference type="EMBL" id="KAK1868661.1"/>
    </source>
</evidence>